<evidence type="ECO:0000313" key="3">
    <source>
        <dbReference type="EMBL" id="KAA8492142.1"/>
    </source>
</evidence>
<dbReference type="InterPro" id="IPR006016">
    <property type="entry name" value="UspA"/>
</dbReference>
<organism evidence="3 4">
    <name type="scientific">Porphyridium purpureum</name>
    <name type="common">Red alga</name>
    <name type="synonym">Porphyridium cruentum</name>
    <dbReference type="NCBI Taxonomy" id="35688"/>
    <lineage>
        <taxon>Eukaryota</taxon>
        <taxon>Rhodophyta</taxon>
        <taxon>Bangiophyceae</taxon>
        <taxon>Porphyridiales</taxon>
        <taxon>Porphyridiaceae</taxon>
        <taxon>Porphyridium</taxon>
    </lineage>
</organism>
<evidence type="ECO:0000259" key="2">
    <source>
        <dbReference type="Pfam" id="PF00582"/>
    </source>
</evidence>
<feature type="domain" description="UspA" evidence="2">
    <location>
        <begin position="7"/>
        <end position="162"/>
    </location>
</feature>
<dbReference type="CDD" id="cd23659">
    <property type="entry name" value="USP_At3g01520-like"/>
    <property type="match status" value="1"/>
</dbReference>
<dbReference type="EMBL" id="VRMN01000010">
    <property type="protein sequence ID" value="KAA8492142.1"/>
    <property type="molecule type" value="Genomic_DNA"/>
</dbReference>
<comment type="caution">
    <text evidence="3">The sequence shown here is derived from an EMBL/GenBank/DDBJ whole genome shotgun (WGS) entry which is preliminary data.</text>
</comment>
<keyword evidence="4" id="KW-1185">Reference proteome</keyword>
<dbReference type="PRINTS" id="PR01438">
    <property type="entry name" value="UNVRSLSTRESS"/>
</dbReference>
<evidence type="ECO:0000256" key="1">
    <source>
        <dbReference type="ARBA" id="ARBA00008791"/>
    </source>
</evidence>
<evidence type="ECO:0000313" key="4">
    <source>
        <dbReference type="Proteomes" id="UP000324585"/>
    </source>
</evidence>
<gene>
    <name evidence="3" type="ORF">FVE85_3580</name>
</gene>
<dbReference type="SUPFAM" id="SSF52402">
    <property type="entry name" value="Adenine nucleotide alpha hydrolases-like"/>
    <property type="match status" value="1"/>
</dbReference>
<dbReference type="PANTHER" id="PTHR46268:SF6">
    <property type="entry name" value="UNIVERSAL STRESS PROTEIN UP12"/>
    <property type="match status" value="1"/>
</dbReference>
<dbReference type="Pfam" id="PF00582">
    <property type="entry name" value="Usp"/>
    <property type="match status" value="1"/>
</dbReference>
<dbReference type="InterPro" id="IPR014729">
    <property type="entry name" value="Rossmann-like_a/b/a_fold"/>
</dbReference>
<reference evidence="4" key="1">
    <citation type="journal article" date="2019" name="Nat. Commun.">
        <title>Expansion of phycobilisome linker gene families in mesophilic red algae.</title>
        <authorList>
            <person name="Lee J."/>
            <person name="Kim D."/>
            <person name="Bhattacharya D."/>
            <person name="Yoon H.S."/>
        </authorList>
    </citation>
    <scope>NUCLEOTIDE SEQUENCE [LARGE SCALE GENOMIC DNA]</scope>
    <source>
        <strain evidence="4">CCMP 1328</strain>
    </source>
</reference>
<name>A0A5J4YM92_PORPP</name>
<sequence>MVKQRKRVVLVLVDGSSAAEAAVRFFANTVMRSNDVVRFAHFKAVPKRQLPPAGSHGHEQTGSTESAYLTATESDFFHKLESYILEVEEVENVKVEHRTYLCAEGKHELCQAIESVISRPENKVDLVVMGSRGLSALEKMRGLGGTSDYIAKRCGHPVLRVPYPCVVC</sequence>
<dbReference type="Gene3D" id="3.40.50.620">
    <property type="entry name" value="HUPs"/>
    <property type="match status" value="1"/>
</dbReference>
<dbReference type="AlphaFoldDB" id="A0A5J4YM92"/>
<accession>A0A5J4YM92</accession>
<dbReference type="Proteomes" id="UP000324585">
    <property type="component" value="Unassembled WGS sequence"/>
</dbReference>
<dbReference type="InterPro" id="IPR006015">
    <property type="entry name" value="Universal_stress_UspA"/>
</dbReference>
<dbReference type="OrthoDB" id="843225at2759"/>
<proteinExistence type="inferred from homology"/>
<dbReference type="PANTHER" id="PTHR46268">
    <property type="entry name" value="STRESS RESPONSE PROTEIN NHAX"/>
    <property type="match status" value="1"/>
</dbReference>
<protein>
    <recommendedName>
        <fullName evidence="2">UspA domain-containing protein</fullName>
    </recommendedName>
</protein>
<comment type="similarity">
    <text evidence="1">Belongs to the universal stress protein A family.</text>
</comment>